<evidence type="ECO:0000256" key="1">
    <source>
        <dbReference type="ARBA" id="ARBA00022723"/>
    </source>
</evidence>
<keyword evidence="5" id="KW-0175">Coiled coil</keyword>
<keyword evidence="1" id="KW-0479">Metal-binding</keyword>
<gene>
    <name evidence="8" type="ORF">PHYPSEUDO_003517</name>
</gene>
<evidence type="ECO:0000256" key="5">
    <source>
        <dbReference type="SAM" id="Coils"/>
    </source>
</evidence>
<evidence type="ECO:0000256" key="2">
    <source>
        <dbReference type="ARBA" id="ARBA00022771"/>
    </source>
</evidence>
<dbReference type="InterPro" id="IPR000306">
    <property type="entry name" value="Znf_FYVE"/>
</dbReference>
<name>A0A8T1VR26_9STRA</name>
<dbReference type="AlphaFoldDB" id="A0A8T1VR26"/>
<dbReference type="GO" id="GO:0043130">
    <property type="term" value="F:ubiquitin binding"/>
    <property type="evidence" value="ECO:0007669"/>
    <property type="project" value="TreeGrafter"/>
</dbReference>
<proteinExistence type="predicted"/>
<dbReference type="EMBL" id="JAGDFM010000172">
    <property type="protein sequence ID" value="KAG7383591.1"/>
    <property type="molecule type" value="Genomic_DNA"/>
</dbReference>
<dbReference type="GO" id="GO:0006623">
    <property type="term" value="P:protein targeting to vacuole"/>
    <property type="evidence" value="ECO:0007669"/>
    <property type="project" value="TreeGrafter"/>
</dbReference>
<reference evidence="8" key="1">
    <citation type="submission" date="2021-02" db="EMBL/GenBank/DDBJ databases">
        <authorList>
            <person name="Palmer J.M."/>
        </authorList>
    </citation>
    <scope>NUCLEOTIDE SEQUENCE</scope>
    <source>
        <strain evidence="8">SCRP734</strain>
    </source>
</reference>
<dbReference type="InterPro" id="IPR017455">
    <property type="entry name" value="Znf_FYVE-rel"/>
</dbReference>
<evidence type="ECO:0000259" key="7">
    <source>
        <dbReference type="PROSITE" id="PS50178"/>
    </source>
</evidence>
<dbReference type="SMART" id="SM00064">
    <property type="entry name" value="FYVE"/>
    <property type="match status" value="1"/>
</dbReference>
<dbReference type="PANTHER" id="PTHR47794">
    <property type="entry name" value="VACUOLAR PROTEIN SORTING-ASSOCIATED PROTEIN 27"/>
    <property type="match status" value="1"/>
</dbReference>
<feature type="compositionally biased region" description="Polar residues" evidence="6">
    <location>
        <begin position="1091"/>
        <end position="1105"/>
    </location>
</feature>
<dbReference type="Proteomes" id="UP000694044">
    <property type="component" value="Unassembled WGS sequence"/>
</dbReference>
<comment type="caution">
    <text evidence="8">The sequence shown here is derived from an EMBL/GenBank/DDBJ whole genome shotgun (WGS) entry which is preliminary data.</text>
</comment>
<keyword evidence="2 4" id="KW-0863">Zinc-finger</keyword>
<feature type="region of interest" description="Disordered" evidence="6">
    <location>
        <begin position="348"/>
        <end position="420"/>
    </location>
</feature>
<protein>
    <recommendedName>
        <fullName evidence="7">FYVE-type domain-containing protein</fullName>
    </recommendedName>
</protein>
<evidence type="ECO:0000313" key="8">
    <source>
        <dbReference type="EMBL" id="KAG7383591.1"/>
    </source>
</evidence>
<feature type="region of interest" description="Disordered" evidence="6">
    <location>
        <begin position="41"/>
        <end position="68"/>
    </location>
</feature>
<keyword evidence="3" id="KW-0862">Zinc</keyword>
<evidence type="ECO:0000256" key="3">
    <source>
        <dbReference type="ARBA" id="ARBA00022833"/>
    </source>
</evidence>
<dbReference type="PROSITE" id="PS50178">
    <property type="entry name" value="ZF_FYVE"/>
    <property type="match status" value="1"/>
</dbReference>
<feature type="compositionally biased region" description="Polar residues" evidence="6">
    <location>
        <begin position="1052"/>
        <end position="1064"/>
    </location>
</feature>
<feature type="compositionally biased region" description="Polar residues" evidence="6">
    <location>
        <begin position="1121"/>
        <end position="1141"/>
    </location>
</feature>
<dbReference type="GO" id="GO:0043328">
    <property type="term" value="P:protein transport to vacuole involved in ubiquitin-dependent protein catabolic process via the multivesicular body sorting pathway"/>
    <property type="evidence" value="ECO:0007669"/>
    <property type="project" value="TreeGrafter"/>
</dbReference>
<dbReference type="GO" id="GO:0008270">
    <property type="term" value="F:zinc ion binding"/>
    <property type="evidence" value="ECO:0007669"/>
    <property type="project" value="UniProtKB-KW"/>
</dbReference>
<feature type="region of interest" description="Disordered" evidence="6">
    <location>
        <begin position="171"/>
        <end position="250"/>
    </location>
</feature>
<organism evidence="8 9">
    <name type="scientific">Phytophthora pseudosyringae</name>
    <dbReference type="NCBI Taxonomy" id="221518"/>
    <lineage>
        <taxon>Eukaryota</taxon>
        <taxon>Sar</taxon>
        <taxon>Stramenopiles</taxon>
        <taxon>Oomycota</taxon>
        <taxon>Peronosporomycetes</taxon>
        <taxon>Peronosporales</taxon>
        <taxon>Peronosporaceae</taxon>
        <taxon>Phytophthora</taxon>
    </lineage>
</organism>
<feature type="compositionally biased region" description="Basic residues" evidence="6">
    <location>
        <begin position="179"/>
        <end position="202"/>
    </location>
</feature>
<feature type="coiled-coil region" evidence="5">
    <location>
        <begin position="461"/>
        <end position="569"/>
    </location>
</feature>
<feature type="compositionally biased region" description="Low complexity" evidence="6">
    <location>
        <begin position="401"/>
        <end position="410"/>
    </location>
</feature>
<feature type="region of interest" description="Disordered" evidence="6">
    <location>
        <begin position="1083"/>
        <end position="1141"/>
    </location>
</feature>
<sequence>MDRVLSSPSKQRALVRLMSSDPTLLNGMDDDLLASITLLSDPPKGSETRAARLSRESRTNAAGPTERKNIQLYPEDASFAEKKKIPTLILAPGGISNAKRASLERANTVLLSPSSTATALAASASSKQDGSNASGFLTNGGAVARSSFHPAGQREKPPPVMLFVDSMLKPVDGVPKGAKPQHRGGSAKKWAKRMRRRGRRKGSTSSGSSTNNSEDENNQHELAKTRLASSLRSRESASMESDSDEGTQATRSYAIGDARLASRLLMDHHHFVSRDQWIPRSTQKACYVCMREFNVLRKRHSCRMCGEVICSRCSVFREVNLPVLENKFRICSCCFVAYRKKLEGGGNQLAQEDEVDTSDPASDGSADHRESASSARGGSLDTATAELPPPPPASGTVLFQSPPLLSPSDSTSEHSSSRNTMNTMSDFSFSSETLYDASSFSPGSFSVSRNMEEELEAVLKAKQLEKEVEASLQRIQTLETQIATQESQQDLLSTEQQLQLREARATIKLLQDQLRMQEVNARQAAYNRDSICLSKLRQTELYANEDDESAALKKKLKVLERQLKQAGISVAEVIPYEVAKKKVAEISKRLQEIGSSEVVLEDKQAQAAARKKYYVLEQEMEKYHVALVMTDEFIEEQRRQEQEWEDANRDANHQALRLLRSAIPVDISRLSERELVELVTPTGAKFPAELARRLKRTNMLQLLRTDPKTIVKMHPSVIDGYRTTGLTLLERRALHAVMKEPFKEWKKQQKDEMAQKKYAWYCKLKEAFITAATTLQSHCTSSAALEVGDEINDEGVSAQHKCELLGLACPVRAEERVRQLYCGLGFTPEAEFIKEDILKSDPEGAGEKALLEAQAHAREMVANQRQRDLKAHYKMNMRDVAQAVGALEDLDSILEQVRALDGSFPTSPGDETHERQQLSQCNSLLNTSRDLMLLLAKRAGICVTGKRDLAKDGEDTRSPVEIREASRAIAFLHEICADVKELLFNEDGMLRENKSVTAAATFKAVQELLDDVRQKNSAAMTESVSFAHTNRLPWMKRPLSDSSDEETDRQRSSNSSPETANTPPRTALPTSALLFDAIKARRKQTGKRVSASDSTAKAIETSTASKPLDLMAAIRARKRAQSSMTAEDSATPSSTSSAKCA</sequence>
<feature type="compositionally biased region" description="Low complexity" evidence="6">
    <location>
        <begin position="203"/>
        <end position="212"/>
    </location>
</feature>
<evidence type="ECO:0000256" key="4">
    <source>
        <dbReference type="PROSITE-ProRule" id="PRU00091"/>
    </source>
</evidence>
<dbReference type="PANTHER" id="PTHR47794:SF1">
    <property type="entry name" value="VACUOLAR PROTEIN SORTING-ASSOCIATED PROTEIN 27"/>
    <property type="match status" value="1"/>
</dbReference>
<accession>A0A8T1VR26</accession>
<feature type="domain" description="FYVE-type" evidence="7">
    <location>
        <begin position="280"/>
        <end position="339"/>
    </location>
</feature>
<dbReference type="GO" id="GO:0033565">
    <property type="term" value="C:ESCRT-0 complex"/>
    <property type="evidence" value="ECO:0007669"/>
    <property type="project" value="TreeGrafter"/>
</dbReference>
<feature type="region of interest" description="Disordered" evidence="6">
    <location>
        <begin position="1035"/>
        <end position="1070"/>
    </location>
</feature>
<dbReference type="OrthoDB" id="71118at2759"/>
<dbReference type="Pfam" id="PF01363">
    <property type="entry name" value="FYVE"/>
    <property type="match status" value="1"/>
</dbReference>
<keyword evidence="9" id="KW-1185">Reference proteome</keyword>
<feature type="compositionally biased region" description="Basic and acidic residues" evidence="6">
    <location>
        <begin position="44"/>
        <end position="58"/>
    </location>
</feature>
<evidence type="ECO:0000256" key="6">
    <source>
        <dbReference type="SAM" id="MobiDB-lite"/>
    </source>
</evidence>
<dbReference type="GO" id="GO:0032266">
    <property type="term" value="F:phosphatidylinositol-3-phosphate binding"/>
    <property type="evidence" value="ECO:0007669"/>
    <property type="project" value="TreeGrafter"/>
</dbReference>
<evidence type="ECO:0000313" key="9">
    <source>
        <dbReference type="Proteomes" id="UP000694044"/>
    </source>
</evidence>